<dbReference type="EMBL" id="NOXT01000124">
    <property type="protein sequence ID" value="OYQ24705.1"/>
    <property type="molecule type" value="Genomic_DNA"/>
</dbReference>
<keyword evidence="2" id="KW-0479">Metal-binding</keyword>
<dbReference type="OrthoDB" id="9802958at2"/>
<evidence type="ECO:0000256" key="4">
    <source>
        <dbReference type="ARBA" id="ARBA00022833"/>
    </source>
</evidence>
<dbReference type="InterPro" id="IPR051929">
    <property type="entry name" value="VirAsm_ModProt"/>
</dbReference>
<evidence type="ECO:0000313" key="7">
    <source>
        <dbReference type="EMBL" id="OYQ24705.1"/>
    </source>
</evidence>
<organism evidence="7 8">
    <name type="scientific">Sandarakinorhabdus cyanobacteriorum</name>
    <dbReference type="NCBI Taxonomy" id="1981098"/>
    <lineage>
        <taxon>Bacteria</taxon>
        <taxon>Pseudomonadati</taxon>
        <taxon>Pseudomonadota</taxon>
        <taxon>Alphaproteobacteria</taxon>
        <taxon>Sphingomonadales</taxon>
        <taxon>Sphingosinicellaceae</taxon>
        <taxon>Sandarakinorhabdus</taxon>
    </lineage>
</organism>
<dbReference type="Pfam" id="PF14464">
    <property type="entry name" value="Prok-JAB"/>
    <property type="match status" value="1"/>
</dbReference>
<protein>
    <submittedName>
        <fullName evidence="7">Peptidase</fullName>
    </submittedName>
</protein>
<accession>A0A255Y7V9</accession>
<evidence type="ECO:0000256" key="1">
    <source>
        <dbReference type="ARBA" id="ARBA00022670"/>
    </source>
</evidence>
<proteinExistence type="predicted"/>
<dbReference type="PANTHER" id="PTHR34858:SF1">
    <property type="entry name" value="CYSO-CYSTEINE PEPTIDASE"/>
    <property type="match status" value="1"/>
</dbReference>
<dbReference type="Gene3D" id="3.40.140.10">
    <property type="entry name" value="Cytidine Deaminase, domain 2"/>
    <property type="match status" value="1"/>
</dbReference>
<dbReference type="Proteomes" id="UP000216991">
    <property type="component" value="Unassembled WGS sequence"/>
</dbReference>
<keyword evidence="4" id="KW-0862">Zinc</keyword>
<keyword evidence="1" id="KW-0645">Protease</keyword>
<dbReference type="PANTHER" id="PTHR34858">
    <property type="entry name" value="CYSO-CYSTEINE PEPTIDASE"/>
    <property type="match status" value="1"/>
</dbReference>
<dbReference type="SUPFAM" id="SSF102712">
    <property type="entry name" value="JAB1/MPN domain"/>
    <property type="match status" value="1"/>
</dbReference>
<feature type="domain" description="JAB" evidence="6">
    <location>
        <begin position="7"/>
        <end position="115"/>
    </location>
</feature>
<evidence type="ECO:0000256" key="2">
    <source>
        <dbReference type="ARBA" id="ARBA00022723"/>
    </source>
</evidence>
<comment type="caution">
    <text evidence="7">The sequence shown here is derived from an EMBL/GenBank/DDBJ whole genome shotgun (WGS) entry which is preliminary data.</text>
</comment>
<evidence type="ECO:0000256" key="3">
    <source>
        <dbReference type="ARBA" id="ARBA00022801"/>
    </source>
</evidence>
<dbReference type="GO" id="GO:0008270">
    <property type="term" value="F:zinc ion binding"/>
    <property type="evidence" value="ECO:0007669"/>
    <property type="project" value="TreeGrafter"/>
</dbReference>
<sequence>MKLQISSSLHQNLLDWAAASPATEICGLLVGRGNCVERLVPARNVAPDPARSFEIDPASLLGVHREVRANGQQVIGHWHSHPNGRAEPSARDAARALDNGQIWLILAGGGATAWQARSSGAGPARFEAVTLELC</sequence>
<evidence type="ECO:0000313" key="8">
    <source>
        <dbReference type="Proteomes" id="UP000216991"/>
    </source>
</evidence>
<keyword evidence="5" id="KW-0482">Metalloprotease</keyword>
<dbReference type="RefSeq" id="WP_094475000.1">
    <property type="nucleotide sequence ID" value="NZ_NOXT01000124.1"/>
</dbReference>
<dbReference type="CDD" id="cd08070">
    <property type="entry name" value="MPN_like"/>
    <property type="match status" value="1"/>
</dbReference>
<evidence type="ECO:0000256" key="5">
    <source>
        <dbReference type="ARBA" id="ARBA00023049"/>
    </source>
</evidence>
<dbReference type="GO" id="GO:0008235">
    <property type="term" value="F:metalloexopeptidase activity"/>
    <property type="evidence" value="ECO:0007669"/>
    <property type="project" value="TreeGrafter"/>
</dbReference>
<gene>
    <name evidence="7" type="ORF">CHU93_15195</name>
</gene>
<reference evidence="7 8" key="1">
    <citation type="submission" date="2017-07" db="EMBL/GenBank/DDBJ databases">
        <title>Sandarakinorhabdus cyanobacteriorum sp. nov., a novel bacterium isolated from cyanobacterial aggregates in a eutrophic lake.</title>
        <authorList>
            <person name="Cai H."/>
        </authorList>
    </citation>
    <scope>NUCLEOTIDE SEQUENCE [LARGE SCALE GENOMIC DNA]</scope>
    <source>
        <strain evidence="7 8">TH057</strain>
    </source>
</reference>
<dbReference type="GO" id="GO:0006508">
    <property type="term" value="P:proteolysis"/>
    <property type="evidence" value="ECO:0007669"/>
    <property type="project" value="UniProtKB-KW"/>
</dbReference>
<name>A0A255Y7V9_9SPHN</name>
<dbReference type="AlphaFoldDB" id="A0A255Y7V9"/>
<keyword evidence="8" id="KW-1185">Reference proteome</keyword>
<keyword evidence="3" id="KW-0378">Hydrolase</keyword>
<evidence type="ECO:0000259" key="6">
    <source>
        <dbReference type="Pfam" id="PF14464"/>
    </source>
</evidence>
<dbReference type="InterPro" id="IPR028090">
    <property type="entry name" value="JAB_dom_prok"/>
</dbReference>